<dbReference type="InterPro" id="IPR045324">
    <property type="entry name" value="Small_multidrug_res"/>
</dbReference>
<keyword evidence="3 6" id="KW-0812">Transmembrane</keyword>
<keyword evidence="2" id="KW-1003">Cell membrane</keyword>
<name>A0ABQ4KDH5_9BACI</name>
<dbReference type="Gene3D" id="1.10.3730.20">
    <property type="match status" value="1"/>
</dbReference>
<feature type="transmembrane region" description="Helical" evidence="7">
    <location>
        <begin position="35"/>
        <end position="53"/>
    </location>
</feature>
<sequence>MQGIEEEIELAWIYVLLAAIVEVFWVIGLKYSSSIIEWIGTGIVIVLSFYFIIKACEKLPAGTVYAVFTGSGAAAIVLIDFLIFDAEFSLAKVFFIGLIIVGVIGIKVTTPDEEPATKGGD</sequence>
<keyword evidence="5 7" id="KW-0472">Membrane</keyword>
<organism evidence="8 9">
    <name type="scientific">Lederbergia ruris</name>
    <dbReference type="NCBI Taxonomy" id="217495"/>
    <lineage>
        <taxon>Bacteria</taxon>
        <taxon>Bacillati</taxon>
        <taxon>Bacillota</taxon>
        <taxon>Bacilli</taxon>
        <taxon>Bacillales</taxon>
        <taxon>Bacillaceae</taxon>
        <taxon>Lederbergia</taxon>
    </lineage>
</organism>
<feature type="transmembrane region" description="Helical" evidence="7">
    <location>
        <begin position="12"/>
        <end position="29"/>
    </location>
</feature>
<evidence type="ECO:0000256" key="2">
    <source>
        <dbReference type="ARBA" id="ARBA00022475"/>
    </source>
</evidence>
<evidence type="ECO:0000313" key="9">
    <source>
        <dbReference type="Proteomes" id="UP000679950"/>
    </source>
</evidence>
<comment type="similarity">
    <text evidence="6">Belongs to the drug/metabolite transporter (DMT) superfamily. Small multidrug resistance (SMR) (TC 2.A.7.1) family.</text>
</comment>
<feature type="transmembrane region" description="Helical" evidence="7">
    <location>
        <begin position="65"/>
        <end position="84"/>
    </location>
</feature>
<dbReference type="EMBL" id="BORB01000002">
    <property type="protein sequence ID" value="GIN56020.1"/>
    <property type="molecule type" value="Genomic_DNA"/>
</dbReference>
<dbReference type="InterPro" id="IPR000390">
    <property type="entry name" value="Small_drug/metabolite_transptr"/>
</dbReference>
<evidence type="ECO:0000256" key="6">
    <source>
        <dbReference type="RuleBase" id="RU003942"/>
    </source>
</evidence>
<evidence type="ECO:0000313" key="8">
    <source>
        <dbReference type="EMBL" id="GIN56020.1"/>
    </source>
</evidence>
<dbReference type="Proteomes" id="UP000679950">
    <property type="component" value="Unassembled WGS sequence"/>
</dbReference>
<evidence type="ECO:0000256" key="4">
    <source>
        <dbReference type="ARBA" id="ARBA00022989"/>
    </source>
</evidence>
<protein>
    <submittedName>
        <fullName evidence="8">Multidrug SMR transporter</fullName>
    </submittedName>
</protein>
<evidence type="ECO:0000256" key="3">
    <source>
        <dbReference type="ARBA" id="ARBA00022692"/>
    </source>
</evidence>
<dbReference type="InterPro" id="IPR037185">
    <property type="entry name" value="EmrE-like"/>
</dbReference>
<evidence type="ECO:0000256" key="1">
    <source>
        <dbReference type="ARBA" id="ARBA00004651"/>
    </source>
</evidence>
<dbReference type="PANTHER" id="PTHR30561:SF7">
    <property type="entry name" value="GUANIDINIUM EFFLUX SYSTEM SUBUNIT GDNC-RELATED"/>
    <property type="match status" value="1"/>
</dbReference>
<reference evidence="8 9" key="1">
    <citation type="submission" date="2021-03" db="EMBL/GenBank/DDBJ databases">
        <title>Antimicrobial resistance genes in bacteria isolated from Japanese honey, and their potential for conferring macrolide and lincosamide resistance in the American foulbrood pathogen Paenibacillus larvae.</title>
        <authorList>
            <person name="Okamoto M."/>
            <person name="Kumagai M."/>
            <person name="Kanamori H."/>
            <person name="Takamatsu D."/>
        </authorList>
    </citation>
    <scope>NUCLEOTIDE SEQUENCE [LARGE SCALE GENOMIC DNA]</scope>
    <source>
        <strain evidence="8 9">J8TS2</strain>
    </source>
</reference>
<feature type="transmembrane region" description="Helical" evidence="7">
    <location>
        <begin position="90"/>
        <end position="108"/>
    </location>
</feature>
<keyword evidence="9" id="KW-1185">Reference proteome</keyword>
<keyword evidence="4 7" id="KW-1133">Transmembrane helix</keyword>
<accession>A0ABQ4KDH5</accession>
<evidence type="ECO:0000256" key="5">
    <source>
        <dbReference type="ARBA" id="ARBA00023136"/>
    </source>
</evidence>
<gene>
    <name evidence="8" type="ORF">J8TS2_03390</name>
</gene>
<comment type="subcellular location">
    <subcellularLocation>
        <location evidence="1 6">Cell membrane</location>
        <topology evidence="1 6">Multi-pass membrane protein</topology>
    </subcellularLocation>
</comment>
<dbReference type="SUPFAM" id="SSF103481">
    <property type="entry name" value="Multidrug resistance efflux transporter EmrE"/>
    <property type="match status" value="1"/>
</dbReference>
<dbReference type="PANTHER" id="PTHR30561">
    <property type="entry name" value="SMR FAMILY PROTON-DEPENDENT DRUG EFFLUX TRANSPORTER SUGE"/>
    <property type="match status" value="1"/>
</dbReference>
<evidence type="ECO:0000256" key="7">
    <source>
        <dbReference type="SAM" id="Phobius"/>
    </source>
</evidence>
<comment type="caution">
    <text evidence="8">The sequence shown here is derived from an EMBL/GenBank/DDBJ whole genome shotgun (WGS) entry which is preliminary data.</text>
</comment>
<proteinExistence type="inferred from homology"/>
<dbReference type="Pfam" id="PF00893">
    <property type="entry name" value="Multi_Drug_Res"/>
    <property type="match status" value="1"/>
</dbReference>